<dbReference type="AlphaFoldDB" id="A0A0E9UEY2"/>
<proteinExistence type="predicted"/>
<sequence>MMENFTALLCVMYDCKDLAQSLFYFRKCSHYMKKIYLFMRRLKYFPFI</sequence>
<evidence type="ECO:0000313" key="1">
    <source>
        <dbReference type="EMBL" id="JAH64404.1"/>
    </source>
</evidence>
<accession>A0A0E9UEY2</accession>
<dbReference type="EMBL" id="GBXM01044173">
    <property type="protein sequence ID" value="JAH64404.1"/>
    <property type="molecule type" value="Transcribed_RNA"/>
</dbReference>
<reference evidence="1" key="1">
    <citation type="submission" date="2014-11" db="EMBL/GenBank/DDBJ databases">
        <authorList>
            <person name="Amaro Gonzalez C."/>
        </authorList>
    </citation>
    <scope>NUCLEOTIDE SEQUENCE</scope>
</reference>
<name>A0A0E9UEY2_ANGAN</name>
<reference evidence="1" key="2">
    <citation type="journal article" date="2015" name="Fish Shellfish Immunol.">
        <title>Early steps in the European eel (Anguilla anguilla)-Vibrio vulnificus interaction in the gills: Role of the RtxA13 toxin.</title>
        <authorList>
            <person name="Callol A."/>
            <person name="Pajuelo D."/>
            <person name="Ebbesson L."/>
            <person name="Teles M."/>
            <person name="MacKenzie S."/>
            <person name="Amaro C."/>
        </authorList>
    </citation>
    <scope>NUCLEOTIDE SEQUENCE</scope>
</reference>
<protein>
    <submittedName>
        <fullName evidence="1">Uncharacterized protein</fullName>
    </submittedName>
</protein>
<organism evidence="1">
    <name type="scientific">Anguilla anguilla</name>
    <name type="common">European freshwater eel</name>
    <name type="synonym">Muraena anguilla</name>
    <dbReference type="NCBI Taxonomy" id="7936"/>
    <lineage>
        <taxon>Eukaryota</taxon>
        <taxon>Metazoa</taxon>
        <taxon>Chordata</taxon>
        <taxon>Craniata</taxon>
        <taxon>Vertebrata</taxon>
        <taxon>Euteleostomi</taxon>
        <taxon>Actinopterygii</taxon>
        <taxon>Neopterygii</taxon>
        <taxon>Teleostei</taxon>
        <taxon>Anguilliformes</taxon>
        <taxon>Anguillidae</taxon>
        <taxon>Anguilla</taxon>
    </lineage>
</organism>